<name>A0A2U8E5K0_9BACT</name>
<feature type="transmembrane region" description="Helical" evidence="6">
    <location>
        <begin position="149"/>
        <end position="174"/>
    </location>
</feature>
<dbReference type="KEGG" id="elut:CKA38_11560"/>
<feature type="transmembrane region" description="Helical" evidence="6">
    <location>
        <begin position="341"/>
        <end position="363"/>
    </location>
</feature>
<gene>
    <name evidence="8" type="ORF">CKA38_11560</name>
</gene>
<accession>A0A2U8E5K0</accession>
<dbReference type="Proteomes" id="UP000244896">
    <property type="component" value="Chromosome"/>
</dbReference>
<evidence type="ECO:0000259" key="7">
    <source>
        <dbReference type="PROSITE" id="PS50850"/>
    </source>
</evidence>
<feature type="transmembrane region" description="Helical" evidence="6">
    <location>
        <begin position="277"/>
        <end position="298"/>
    </location>
</feature>
<feature type="transmembrane region" description="Helical" evidence="6">
    <location>
        <begin position="91"/>
        <end position="110"/>
    </location>
</feature>
<evidence type="ECO:0000256" key="5">
    <source>
        <dbReference type="ARBA" id="ARBA00023136"/>
    </source>
</evidence>
<keyword evidence="2" id="KW-0813">Transport</keyword>
<feature type="transmembrane region" description="Helical" evidence="6">
    <location>
        <begin position="237"/>
        <end position="257"/>
    </location>
</feature>
<feature type="domain" description="Major facilitator superfamily (MFS) profile" evidence="7">
    <location>
        <begin position="24"/>
        <end position="437"/>
    </location>
</feature>
<dbReference type="EMBL" id="CP023004">
    <property type="protein sequence ID" value="AWI09802.1"/>
    <property type="molecule type" value="Genomic_DNA"/>
</dbReference>
<dbReference type="InterPro" id="IPR044770">
    <property type="entry name" value="MFS_spinster-like"/>
</dbReference>
<dbReference type="PANTHER" id="PTHR23505:SF79">
    <property type="entry name" value="PROTEIN SPINSTER"/>
    <property type="match status" value="1"/>
</dbReference>
<evidence type="ECO:0000313" key="9">
    <source>
        <dbReference type="Proteomes" id="UP000244896"/>
    </source>
</evidence>
<sequence>MVHDNTRTHKNTHSHFRNWKAWAVVGVFVFLTALASVDRFLIGLVVDPIREAFRLDDIKMGLLQGPVFAIAFLIGSLLMGWIVDRWSSRRILFLGVLVWSAGTIFFGLAASFSGLVFARALLAIGQSVLQPAGWSVLGKLFPAEKLSLALGVLATGTQIGVASSYLLGGFMISWAGAFATDALPVIGGGAPWRIVFLAVGIIGIPAAFFAFAIPAVRASPENITASGRGSKGFGAFVRGNLPFFALHFTGFSLLGAMVHGVSAWMPAYLIRAHSLDIRVVGTIFALSQFPVSCGHIFAGWRVDRSFARGRGDAHMRHFARVAAMAAILGGVGFGFGSSLAAVLFCFAAIQFIQPFSGVAGAALQIATPVEYRGRISAIFIMCYNAVGMTLGPSLLVFLNKYASGENLRIAIALTYALLGGSAAIVLWIGRKYFSEAVVRAKPKNQVTK</sequence>
<protein>
    <recommendedName>
        <fullName evidence="7">Major facilitator superfamily (MFS) profile domain-containing protein</fullName>
    </recommendedName>
</protein>
<dbReference type="PROSITE" id="PS50850">
    <property type="entry name" value="MFS"/>
    <property type="match status" value="1"/>
</dbReference>
<dbReference type="OrthoDB" id="102502at2"/>
<dbReference type="InterPro" id="IPR020846">
    <property type="entry name" value="MFS_dom"/>
</dbReference>
<feature type="transmembrane region" description="Helical" evidence="6">
    <location>
        <begin position="409"/>
        <end position="429"/>
    </location>
</feature>
<feature type="transmembrane region" description="Helical" evidence="6">
    <location>
        <begin position="194"/>
        <end position="216"/>
    </location>
</feature>
<proteinExistence type="predicted"/>
<dbReference type="RefSeq" id="WP_108825616.1">
    <property type="nucleotide sequence ID" value="NZ_CP023004.1"/>
</dbReference>
<feature type="transmembrane region" description="Helical" evidence="6">
    <location>
        <begin position="318"/>
        <end position="335"/>
    </location>
</feature>
<keyword evidence="9" id="KW-1185">Reference proteome</keyword>
<dbReference type="PANTHER" id="PTHR23505">
    <property type="entry name" value="SPINSTER"/>
    <property type="match status" value="1"/>
</dbReference>
<evidence type="ECO:0000256" key="4">
    <source>
        <dbReference type="ARBA" id="ARBA00022989"/>
    </source>
</evidence>
<keyword evidence="5 6" id="KW-0472">Membrane</keyword>
<evidence type="ECO:0000313" key="8">
    <source>
        <dbReference type="EMBL" id="AWI09802.1"/>
    </source>
</evidence>
<feature type="transmembrane region" description="Helical" evidence="6">
    <location>
        <begin position="116"/>
        <end position="137"/>
    </location>
</feature>
<evidence type="ECO:0000256" key="2">
    <source>
        <dbReference type="ARBA" id="ARBA00022448"/>
    </source>
</evidence>
<dbReference type="Gene3D" id="1.20.1250.20">
    <property type="entry name" value="MFS general substrate transporter like domains"/>
    <property type="match status" value="2"/>
</dbReference>
<dbReference type="GO" id="GO:0022857">
    <property type="term" value="F:transmembrane transporter activity"/>
    <property type="evidence" value="ECO:0007669"/>
    <property type="project" value="InterPro"/>
</dbReference>
<comment type="subcellular location">
    <subcellularLocation>
        <location evidence="1">Membrane</location>
        <topology evidence="1">Multi-pass membrane protein</topology>
    </subcellularLocation>
</comment>
<dbReference type="InterPro" id="IPR011701">
    <property type="entry name" value="MFS"/>
</dbReference>
<evidence type="ECO:0000256" key="3">
    <source>
        <dbReference type="ARBA" id="ARBA00022692"/>
    </source>
</evidence>
<organism evidence="8 9">
    <name type="scientific">Ereboglobus luteus</name>
    <dbReference type="NCBI Taxonomy" id="1796921"/>
    <lineage>
        <taxon>Bacteria</taxon>
        <taxon>Pseudomonadati</taxon>
        <taxon>Verrucomicrobiota</taxon>
        <taxon>Opitutia</taxon>
        <taxon>Opitutales</taxon>
        <taxon>Opitutaceae</taxon>
        <taxon>Ereboglobus</taxon>
    </lineage>
</organism>
<feature type="transmembrane region" description="Helical" evidence="6">
    <location>
        <begin position="62"/>
        <end position="84"/>
    </location>
</feature>
<dbReference type="SUPFAM" id="SSF103473">
    <property type="entry name" value="MFS general substrate transporter"/>
    <property type="match status" value="1"/>
</dbReference>
<evidence type="ECO:0000256" key="6">
    <source>
        <dbReference type="SAM" id="Phobius"/>
    </source>
</evidence>
<dbReference type="InterPro" id="IPR036259">
    <property type="entry name" value="MFS_trans_sf"/>
</dbReference>
<feature type="transmembrane region" description="Helical" evidence="6">
    <location>
        <begin position="21"/>
        <end position="42"/>
    </location>
</feature>
<feature type="transmembrane region" description="Helical" evidence="6">
    <location>
        <begin position="375"/>
        <end position="397"/>
    </location>
</feature>
<evidence type="ECO:0000256" key="1">
    <source>
        <dbReference type="ARBA" id="ARBA00004141"/>
    </source>
</evidence>
<dbReference type="GO" id="GO:0016020">
    <property type="term" value="C:membrane"/>
    <property type="evidence" value="ECO:0007669"/>
    <property type="project" value="UniProtKB-SubCell"/>
</dbReference>
<dbReference type="AlphaFoldDB" id="A0A2U8E5K0"/>
<keyword evidence="4 6" id="KW-1133">Transmembrane helix</keyword>
<keyword evidence="3 6" id="KW-0812">Transmembrane</keyword>
<dbReference type="Pfam" id="PF07690">
    <property type="entry name" value="MFS_1"/>
    <property type="match status" value="1"/>
</dbReference>
<reference evidence="8 9" key="1">
    <citation type="journal article" date="2018" name="Syst. Appl. Microbiol.">
        <title>Ereboglobus luteus gen. nov. sp. nov. from cockroach guts, and new insights into the oxygen relationship of the genera Opitutus and Didymococcus (Verrucomicrobia: Opitutaceae).</title>
        <authorList>
            <person name="Tegtmeier D."/>
            <person name="Belitz A."/>
            <person name="Radek R."/>
            <person name="Heimerl T."/>
            <person name="Brune A."/>
        </authorList>
    </citation>
    <scope>NUCLEOTIDE SEQUENCE [LARGE SCALE GENOMIC DNA]</scope>
    <source>
        <strain evidence="8 9">Ho45</strain>
    </source>
</reference>